<dbReference type="EMBL" id="CP001089">
    <property type="protein sequence ID" value="ACD96734.1"/>
    <property type="molecule type" value="Genomic_DNA"/>
</dbReference>
<keyword evidence="11" id="KW-1185">Reference proteome</keyword>
<comment type="subcellular location">
    <subcellularLocation>
        <location evidence="1">Cytoplasm</location>
    </subcellularLocation>
</comment>
<keyword evidence="3" id="KW-0963">Cytoplasm</keyword>
<evidence type="ECO:0000313" key="10">
    <source>
        <dbReference type="EMBL" id="ACD96734.1"/>
    </source>
</evidence>
<evidence type="ECO:0000256" key="8">
    <source>
        <dbReference type="PROSITE-ProRule" id="PRU00278"/>
    </source>
</evidence>
<gene>
    <name evidence="10" type="ordered locus">Glov_3028</name>
</gene>
<evidence type="ECO:0000256" key="2">
    <source>
        <dbReference type="ARBA" id="ARBA00007656"/>
    </source>
</evidence>
<dbReference type="AlphaFoldDB" id="B3E921"/>
<feature type="domain" description="PpiC" evidence="9">
    <location>
        <begin position="1"/>
        <end position="89"/>
    </location>
</feature>
<evidence type="ECO:0000256" key="6">
    <source>
        <dbReference type="ARBA" id="ARBA00043072"/>
    </source>
</evidence>
<sequence>MPATARHILVDTEARCLQLKADIEAGADFADVAQRESSCPSRQKGGDLGTFGPGQMVPEFDQVVFSGELNKVLGPVKTQFGYHLIEVTNRWEQPATQAGGESDLDQALVALRQDMSDATAQSKFYDAFLNTLFCVPTLDPKEFKGEVKIEEGQTLPLIIEADGQDYLMIFDSEERLKGWATGHAQWVKVPGYVLAATTMPPLHIAMNVGTEYSKQFLPDEITWLREVVERCNQANAEQEQAG</sequence>
<protein>
    <recommendedName>
        <fullName evidence="4">Peptidyl-prolyl cis-trans isomerase C</fullName>
    </recommendedName>
    <alternativeName>
        <fullName evidence="6">Parvulin</fullName>
    </alternativeName>
    <alternativeName>
        <fullName evidence="5">Rotamase C</fullName>
    </alternativeName>
</protein>
<dbReference type="PROSITE" id="PS50198">
    <property type="entry name" value="PPIC_PPIASE_2"/>
    <property type="match status" value="1"/>
</dbReference>
<organism evidence="10 11">
    <name type="scientific">Trichlorobacter lovleyi (strain ATCC BAA-1151 / DSM 17278 / SZ)</name>
    <name type="common">Geobacter lovleyi</name>
    <dbReference type="NCBI Taxonomy" id="398767"/>
    <lineage>
        <taxon>Bacteria</taxon>
        <taxon>Pseudomonadati</taxon>
        <taxon>Thermodesulfobacteriota</taxon>
        <taxon>Desulfuromonadia</taxon>
        <taxon>Geobacterales</taxon>
        <taxon>Geobacteraceae</taxon>
        <taxon>Trichlorobacter</taxon>
    </lineage>
</organism>
<dbReference type="HOGENOM" id="CLU_1141740_0_0_7"/>
<comment type="similarity">
    <text evidence="2">Belongs to the PpiC/parvulin rotamase family.</text>
</comment>
<evidence type="ECO:0000256" key="3">
    <source>
        <dbReference type="ARBA" id="ARBA00022490"/>
    </source>
</evidence>
<dbReference type="KEGG" id="glo:Glov_3028"/>
<dbReference type="GO" id="GO:0005737">
    <property type="term" value="C:cytoplasm"/>
    <property type="evidence" value="ECO:0007669"/>
    <property type="project" value="UniProtKB-SubCell"/>
</dbReference>
<dbReference type="InterPro" id="IPR009839">
    <property type="entry name" value="SseB_N"/>
</dbReference>
<dbReference type="InterPro" id="IPR023058">
    <property type="entry name" value="PPIase_PpiC_CS"/>
</dbReference>
<dbReference type="eggNOG" id="COG0760">
    <property type="taxonomic scope" value="Bacteria"/>
</dbReference>
<keyword evidence="8 10" id="KW-0413">Isomerase</keyword>
<evidence type="ECO:0000259" key="9">
    <source>
        <dbReference type="PROSITE" id="PS50198"/>
    </source>
</evidence>
<evidence type="ECO:0000256" key="7">
    <source>
        <dbReference type="ARBA" id="ARBA00046231"/>
    </source>
</evidence>
<evidence type="ECO:0000256" key="5">
    <source>
        <dbReference type="ARBA" id="ARBA00041926"/>
    </source>
</evidence>
<dbReference type="STRING" id="398767.Glov_3028"/>
<evidence type="ECO:0000313" key="11">
    <source>
        <dbReference type="Proteomes" id="UP000002420"/>
    </source>
</evidence>
<dbReference type="InterPro" id="IPR052204">
    <property type="entry name" value="PpiC/parvulin_rotamase"/>
</dbReference>
<dbReference type="OrthoDB" id="5395912at2"/>
<dbReference type="GO" id="GO:0003755">
    <property type="term" value="F:peptidyl-prolyl cis-trans isomerase activity"/>
    <property type="evidence" value="ECO:0007669"/>
    <property type="project" value="UniProtKB-KW"/>
</dbReference>
<dbReference type="Pfam" id="PF07179">
    <property type="entry name" value="SseB"/>
    <property type="match status" value="1"/>
</dbReference>
<comment type="function">
    <text evidence="7">PPIases accelerate the folding of proteins. It prefers amino acid residues with hydrophobic side chains like leucine and phenylalanine in the P1 position of the peptides substrates.</text>
</comment>
<proteinExistence type="inferred from homology"/>
<keyword evidence="8" id="KW-0697">Rotamase</keyword>
<evidence type="ECO:0000256" key="1">
    <source>
        <dbReference type="ARBA" id="ARBA00004496"/>
    </source>
</evidence>
<evidence type="ECO:0000256" key="4">
    <source>
        <dbReference type="ARBA" id="ARBA00040926"/>
    </source>
</evidence>
<dbReference type="SUPFAM" id="SSF54534">
    <property type="entry name" value="FKBP-like"/>
    <property type="match status" value="1"/>
</dbReference>
<dbReference type="Proteomes" id="UP000002420">
    <property type="component" value="Chromosome"/>
</dbReference>
<accession>B3E921</accession>
<name>B3E921_TRIL1</name>
<dbReference type="PROSITE" id="PS01096">
    <property type="entry name" value="PPIC_PPIASE_1"/>
    <property type="match status" value="1"/>
</dbReference>
<dbReference type="InterPro" id="IPR046357">
    <property type="entry name" value="PPIase_dom_sf"/>
</dbReference>
<dbReference type="Gene3D" id="3.10.50.40">
    <property type="match status" value="1"/>
</dbReference>
<dbReference type="PANTHER" id="PTHR43629:SF2">
    <property type="entry name" value="RHODANESE-LIKE_PPIC DOMAIN-CONTAINING PROTEIN 12, CHLOROPLASTIC"/>
    <property type="match status" value="1"/>
</dbReference>
<dbReference type="PANTHER" id="PTHR43629">
    <property type="entry name" value="PEPTIDYL-PROLYL CIS-TRANS ISOMERASE"/>
    <property type="match status" value="1"/>
</dbReference>
<dbReference type="Pfam" id="PF13616">
    <property type="entry name" value="Rotamase_3"/>
    <property type="match status" value="1"/>
</dbReference>
<dbReference type="InterPro" id="IPR000297">
    <property type="entry name" value="PPIase_PpiC"/>
</dbReference>
<reference evidence="10 11" key="1">
    <citation type="submission" date="2008-05" db="EMBL/GenBank/DDBJ databases">
        <title>Complete sequence of chromosome of Geobacter lovleyi SZ.</title>
        <authorList>
            <consortium name="US DOE Joint Genome Institute"/>
            <person name="Lucas S."/>
            <person name="Copeland A."/>
            <person name="Lapidus A."/>
            <person name="Glavina del Rio T."/>
            <person name="Dalin E."/>
            <person name="Tice H."/>
            <person name="Bruce D."/>
            <person name="Goodwin L."/>
            <person name="Pitluck S."/>
            <person name="Chertkov O."/>
            <person name="Meincke L."/>
            <person name="Brettin T."/>
            <person name="Detter J.C."/>
            <person name="Han C."/>
            <person name="Tapia R."/>
            <person name="Kuske C.R."/>
            <person name="Schmutz J."/>
            <person name="Larimer F."/>
            <person name="Land M."/>
            <person name="Hauser L."/>
            <person name="Kyrpides N."/>
            <person name="Mikhailova N."/>
            <person name="Sung Y."/>
            <person name="Fletcher K.E."/>
            <person name="Ritalahti K.M."/>
            <person name="Loeffler F.E."/>
            <person name="Richardson P."/>
        </authorList>
    </citation>
    <scope>NUCLEOTIDE SEQUENCE [LARGE SCALE GENOMIC DNA]</scope>
    <source>
        <strain evidence="11">ATCC BAA-1151 / DSM 17278 / SZ</strain>
    </source>
</reference>